<reference evidence="1 2" key="1">
    <citation type="submission" date="2016-10" db="EMBL/GenBank/DDBJ databases">
        <authorList>
            <person name="Varghese N."/>
            <person name="Submissions S."/>
        </authorList>
    </citation>
    <scope>NUCLEOTIDE SEQUENCE [LARGE SCALE GENOMIC DNA]</scope>
    <source>
        <strain evidence="1 2">Mar_2010_102</strain>
    </source>
</reference>
<name>A0A1H1MLN0_9FLAO</name>
<keyword evidence="2" id="KW-1185">Reference proteome</keyword>
<organism evidence="1 2">
    <name type="scientific">Christiangramia echinicola</name>
    <dbReference type="NCBI Taxonomy" id="279359"/>
    <lineage>
        <taxon>Bacteria</taxon>
        <taxon>Pseudomonadati</taxon>
        <taxon>Bacteroidota</taxon>
        <taxon>Flavobacteriia</taxon>
        <taxon>Flavobacteriales</taxon>
        <taxon>Flavobacteriaceae</taxon>
        <taxon>Christiangramia</taxon>
    </lineage>
</organism>
<dbReference type="STRING" id="1250231.SAMN04488552_1354"/>
<accession>A0A1H1MLN0</accession>
<gene>
    <name evidence="1" type="ORF">SAMN04488552_1354</name>
</gene>
<evidence type="ECO:0000313" key="2">
    <source>
        <dbReference type="Proteomes" id="UP000198858"/>
    </source>
</evidence>
<protein>
    <submittedName>
        <fullName evidence="1">Uncharacterized protein</fullName>
    </submittedName>
</protein>
<dbReference type="EMBL" id="LT629745">
    <property type="protein sequence ID" value="SDR87500.1"/>
    <property type="molecule type" value="Genomic_DNA"/>
</dbReference>
<evidence type="ECO:0000313" key="1">
    <source>
        <dbReference type="EMBL" id="SDR87500.1"/>
    </source>
</evidence>
<dbReference type="Proteomes" id="UP000198858">
    <property type="component" value="Chromosome I"/>
</dbReference>
<proteinExistence type="predicted"/>
<sequence>MDNQVVKGAADLDHVVQNCIGWDITNTVYYN</sequence>
<dbReference type="AlphaFoldDB" id="A0A1H1MLN0"/>